<reference evidence="5" key="1">
    <citation type="journal article" date="2018" name="Front. Microbiol.">
        <title>Genome-Based Analysis Reveals the Taxonomy and Diversity of the Family Idiomarinaceae.</title>
        <authorList>
            <person name="Liu Y."/>
            <person name="Lai Q."/>
            <person name="Shao Z."/>
        </authorList>
    </citation>
    <scope>NUCLEOTIDE SEQUENCE [LARGE SCALE GENOMIC DNA]</scope>
    <source>
        <strain evidence="5">BH195</strain>
    </source>
</reference>
<feature type="domain" description="Response regulatory" evidence="3">
    <location>
        <begin position="7"/>
        <end position="124"/>
    </location>
</feature>
<protein>
    <submittedName>
        <fullName evidence="4">Two-component system response regulator</fullName>
    </submittedName>
</protein>
<dbReference type="SUPFAM" id="SSF52172">
    <property type="entry name" value="CheY-like"/>
    <property type="match status" value="1"/>
</dbReference>
<accession>A0A432Y1L9</accession>
<dbReference type="Proteomes" id="UP000287198">
    <property type="component" value="Unassembled WGS sequence"/>
</dbReference>
<dbReference type="InterPro" id="IPR050595">
    <property type="entry name" value="Bact_response_regulator"/>
</dbReference>
<evidence type="ECO:0000313" key="4">
    <source>
        <dbReference type="EMBL" id="RUO54835.1"/>
    </source>
</evidence>
<organism evidence="4 5">
    <name type="scientific">Pseudidiomarina halophila</name>
    <dbReference type="NCBI Taxonomy" id="1449799"/>
    <lineage>
        <taxon>Bacteria</taxon>
        <taxon>Pseudomonadati</taxon>
        <taxon>Pseudomonadota</taxon>
        <taxon>Gammaproteobacteria</taxon>
        <taxon>Alteromonadales</taxon>
        <taxon>Idiomarinaceae</taxon>
        <taxon>Pseudidiomarina</taxon>
    </lineage>
</organism>
<proteinExistence type="predicted"/>
<dbReference type="EMBL" id="PIPW01000001">
    <property type="protein sequence ID" value="RUO54835.1"/>
    <property type="molecule type" value="Genomic_DNA"/>
</dbReference>
<dbReference type="SMART" id="SM00448">
    <property type="entry name" value="REC"/>
    <property type="match status" value="1"/>
</dbReference>
<evidence type="ECO:0000259" key="3">
    <source>
        <dbReference type="PROSITE" id="PS50110"/>
    </source>
</evidence>
<name>A0A432Y1L9_9GAMM</name>
<dbReference type="Pfam" id="PF00072">
    <property type="entry name" value="Response_reg"/>
    <property type="match status" value="1"/>
</dbReference>
<dbReference type="GO" id="GO:0000160">
    <property type="term" value="P:phosphorelay signal transduction system"/>
    <property type="evidence" value="ECO:0007669"/>
    <property type="project" value="InterPro"/>
</dbReference>
<dbReference type="PANTHER" id="PTHR44591">
    <property type="entry name" value="STRESS RESPONSE REGULATOR PROTEIN 1"/>
    <property type="match status" value="1"/>
</dbReference>
<keyword evidence="5" id="KW-1185">Reference proteome</keyword>
<keyword evidence="1 2" id="KW-0597">Phosphoprotein</keyword>
<dbReference type="PANTHER" id="PTHR44591:SF3">
    <property type="entry name" value="RESPONSE REGULATORY DOMAIN-CONTAINING PROTEIN"/>
    <property type="match status" value="1"/>
</dbReference>
<dbReference type="RefSeq" id="WP_126762570.1">
    <property type="nucleotide sequence ID" value="NZ_JBHLTZ010000004.1"/>
</dbReference>
<evidence type="ECO:0000256" key="1">
    <source>
        <dbReference type="ARBA" id="ARBA00022553"/>
    </source>
</evidence>
<feature type="modified residue" description="4-aspartylphosphate" evidence="2">
    <location>
        <position position="57"/>
    </location>
</feature>
<dbReference type="Gene3D" id="3.40.50.2300">
    <property type="match status" value="1"/>
</dbReference>
<dbReference type="PROSITE" id="PS50110">
    <property type="entry name" value="RESPONSE_REGULATORY"/>
    <property type="match status" value="1"/>
</dbReference>
<dbReference type="OrthoDB" id="9800897at2"/>
<evidence type="ECO:0000313" key="5">
    <source>
        <dbReference type="Proteomes" id="UP000287198"/>
    </source>
</evidence>
<dbReference type="InterPro" id="IPR011006">
    <property type="entry name" value="CheY-like_superfamily"/>
</dbReference>
<dbReference type="AlphaFoldDB" id="A0A432Y1L9"/>
<evidence type="ECO:0000256" key="2">
    <source>
        <dbReference type="PROSITE-ProRule" id="PRU00169"/>
    </source>
</evidence>
<dbReference type="InterPro" id="IPR001789">
    <property type="entry name" value="Sig_transdc_resp-reg_receiver"/>
</dbReference>
<sequence length="127" mass="13833">MTTKQVNVVIVDDDVISLEVMKAMLAHFPDANVKTALTGQEAFDLITEQRPDLVLLDQELPDFNGVELYCKVHDTLGEATPVTAMVSGHKPEEFQAECEAAGINKLLQKPLAPGDLAELMRIVSTGK</sequence>
<gene>
    <name evidence="4" type="ORF">CWI69_05390</name>
</gene>
<comment type="caution">
    <text evidence="4">The sequence shown here is derived from an EMBL/GenBank/DDBJ whole genome shotgun (WGS) entry which is preliminary data.</text>
</comment>